<dbReference type="AlphaFoldDB" id="A0AAE0XLQ1"/>
<keyword evidence="4" id="KW-1185">Reference proteome</keyword>
<keyword evidence="1" id="KW-0175">Coiled coil</keyword>
<reference evidence="3" key="2">
    <citation type="submission" date="2023-06" db="EMBL/GenBank/DDBJ databases">
        <authorList>
            <consortium name="Lawrence Berkeley National Laboratory"/>
            <person name="Haridas S."/>
            <person name="Hensen N."/>
            <person name="Bonometti L."/>
            <person name="Westerberg I."/>
            <person name="Brannstrom I.O."/>
            <person name="Guillou S."/>
            <person name="Cros-Aarteil S."/>
            <person name="Calhoun S."/>
            <person name="Kuo A."/>
            <person name="Mondo S."/>
            <person name="Pangilinan J."/>
            <person name="Riley R."/>
            <person name="Labutti K."/>
            <person name="Andreopoulos B."/>
            <person name="Lipzen A."/>
            <person name="Chen C."/>
            <person name="Yanf M."/>
            <person name="Daum C."/>
            <person name="Ng V."/>
            <person name="Clum A."/>
            <person name="Steindorff A."/>
            <person name="Ohm R."/>
            <person name="Martin F."/>
            <person name="Silar P."/>
            <person name="Natvig D."/>
            <person name="Lalanne C."/>
            <person name="Gautier V."/>
            <person name="Ament-Velasquez S.L."/>
            <person name="Kruys A."/>
            <person name="Hutchinson M.I."/>
            <person name="Powell A.J."/>
            <person name="Barry K."/>
            <person name="Miller A.N."/>
            <person name="Grigoriev I.V."/>
            <person name="Debuchy R."/>
            <person name="Gladieux P."/>
            <person name="Thoren M.H."/>
            <person name="Johannesson H."/>
        </authorList>
    </citation>
    <scope>NUCLEOTIDE SEQUENCE</scope>
    <source>
        <strain evidence="3">CBS 314.62</strain>
    </source>
</reference>
<evidence type="ECO:0000256" key="2">
    <source>
        <dbReference type="SAM" id="MobiDB-lite"/>
    </source>
</evidence>
<dbReference type="EMBL" id="JAULSO010000001">
    <property type="protein sequence ID" value="KAK3695683.1"/>
    <property type="molecule type" value="Genomic_DNA"/>
</dbReference>
<evidence type="ECO:0000313" key="4">
    <source>
        <dbReference type="Proteomes" id="UP001270362"/>
    </source>
</evidence>
<reference evidence="3" key="1">
    <citation type="journal article" date="2023" name="Mol. Phylogenet. Evol.">
        <title>Genome-scale phylogeny and comparative genomics of the fungal order Sordariales.</title>
        <authorList>
            <person name="Hensen N."/>
            <person name="Bonometti L."/>
            <person name="Westerberg I."/>
            <person name="Brannstrom I.O."/>
            <person name="Guillou S."/>
            <person name="Cros-Aarteil S."/>
            <person name="Calhoun S."/>
            <person name="Haridas S."/>
            <person name="Kuo A."/>
            <person name="Mondo S."/>
            <person name="Pangilinan J."/>
            <person name="Riley R."/>
            <person name="LaButti K."/>
            <person name="Andreopoulos B."/>
            <person name="Lipzen A."/>
            <person name="Chen C."/>
            <person name="Yan M."/>
            <person name="Daum C."/>
            <person name="Ng V."/>
            <person name="Clum A."/>
            <person name="Steindorff A."/>
            <person name="Ohm R.A."/>
            <person name="Martin F."/>
            <person name="Silar P."/>
            <person name="Natvig D.O."/>
            <person name="Lalanne C."/>
            <person name="Gautier V."/>
            <person name="Ament-Velasquez S.L."/>
            <person name="Kruys A."/>
            <person name="Hutchinson M.I."/>
            <person name="Powell A.J."/>
            <person name="Barry K."/>
            <person name="Miller A.N."/>
            <person name="Grigoriev I.V."/>
            <person name="Debuchy R."/>
            <person name="Gladieux P."/>
            <person name="Hiltunen Thoren M."/>
            <person name="Johannesson H."/>
        </authorList>
    </citation>
    <scope>NUCLEOTIDE SEQUENCE</scope>
    <source>
        <strain evidence="3">CBS 314.62</strain>
    </source>
</reference>
<evidence type="ECO:0000313" key="3">
    <source>
        <dbReference type="EMBL" id="KAK3695683.1"/>
    </source>
</evidence>
<evidence type="ECO:0000256" key="1">
    <source>
        <dbReference type="SAM" id="Coils"/>
    </source>
</evidence>
<feature type="compositionally biased region" description="Low complexity" evidence="2">
    <location>
        <begin position="1"/>
        <end position="13"/>
    </location>
</feature>
<feature type="coiled-coil region" evidence="1">
    <location>
        <begin position="114"/>
        <end position="141"/>
    </location>
</feature>
<accession>A0AAE0XLQ1</accession>
<proteinExistence type="predicted"/>
<comment type="caution">
    <text evidence="3">The sequence shown here is derived from an EMBL/GenBank/DDBJ whole genome shotgun (WGS) entry which is preliminary data.</text>
</comment>
<dbReference type="Proteomes" id="UP001270362">
    <property type="component" value="Unassembled WGS sequence"/>
</dbReference>
<organism evidence="3 4">
    <name type="scientific">Podospora appendiculata</name>
    <dbReference type="NCBI Taxonomy" id="314037"/>
    <lineage>
        <taxon>Eukaryota</taxon>
        <taxon>Fungi</taxon>
        <taxon>Dikarya</taxon>
        <taxon>Ascomycota</taxon>
        <taxon>Pezizomycotina</taxon>
        <taxon>Sordariomycetes</taxon>
        <taxon>Sordariomycetidae</taxon>
        <taxon>Sordariales</taxon>
        <taxon>Podosporaceae</taxon>
        <taxon>Podospora</taxon>
    </lineage>
</organism>
<gene>
    <name evidence="3" type="ORF">B0T22DRAFT_114434</name>
</gene>
<protein>
    <submittedName>
        <fullName evidence="3">Uncharacterized protein</fullName>
    </submittedName>
</protein>
<name>A0AAE0XLQ1_9PEZI</name>
<feature type="region of interest" description="Disordered" evidence="2">
    <location>
        <begin position="1"/>
        <end position="30"/>
    </location>
</feature>
<sequence length="180" mass="19760">MSCAAASLSSISSRTKKKMPTGSAEGSSSWAETMTALEQPGGPLHQLREILAALRLRLVPKQGGLDKAISVLRWPFEESDADKLLVVIEQQKALLNLDMTNDSRKLIQAIKKEARLVNVQVAQLTAMLQDAEQEKIHHNEAIKRQLTGLGEDVRSMADSQLGKKLSCSHVATHTITYMMV</sequence>